<keyword evidence="12" id="KW-1185">Reference proteome</keyword>
<dbReference type="Proteomes" id="UP000789595">
    <property type="component" value="Unassembled WGS sequence"/>
</dbReference>
<evidence type="ECO:0000256" key="3">
    <source>
        <dbReference type="ARBA" id="ARBA00022553"/>
    </source>
</evidence>
<dbReference type="GO" id="GO:0005524">
    <property type="term" value="F:ATP binding"/>
    <property type="evidence" value="ECO:0007669"/>
    <property type="project" value="UniProtKB-KW"/>
</dbReference>
<dbReference type="EMBL" id="CAKKNE010000006">
    <property type="protein sequence ID" value="CAH0379391.1"/>
    <property type="molecule type" value="Genomic_DNA"/>
</dbReference>
<dbReference type="SUPFAM" id="SSF47336">
    <property type="entry name" value="ACP-like"/>
    <property type="match status" value="1"/>
</dbReference>
<organism evidence="11 12">
    <name type="scientific">Pelagomonas calceolata</name>
    <dbReference type="NCBI Taxonomy" id="35677"/>
    <lineage>
        <taxon>Eukaryota</taxon>
        <taxon>Sar</taxon>
        <taxon>Stramenopiles</taxon>
        <taxon>Ochrophyta</taxon>
        <taxon>Pelagophyceae</taxon>
        <taxon>Pelagomonadales</taxon>
        <taxon>Pelagomonadaceae</taxon>
        <taxon>Pelagomonas</taxon>
    </lineage>
</organism>
<feature type="domain" description="Carrier" evidence="9">
    <location>
        <begin position="905"/>
        <end position="981"/>
    </location>
</feature>
<keyword evidence="2" id="KW-0596">Phosphopantetheine</keyword>
<dbReference type="Pfam" id="PF13193">
    <property type="entry name" value="AMP-binding_C"/>
    <property type="match status" value="1"/>
</dbReference>
<evidence type="ECO:0000256" key="5">
    <source>
        <dbReference type="ARBA" id="ARBA00022741"/>
    </source>
</evidence>
<evidence type="ECO:0000259" key="9">
    <source>
        <dbReference type="PROSITE" id="PS50075"/>
    </source>
</evidence>
<dbReference type="OrthoDB" id="203851at2759"/>
<evidence type="ECO:0000313" key="11">
    <source>
        <dbReference type="EMBL" id="CAH0379391.1"/>
    </source>
</evidence>
<keyword evidence="5" id="KW-0547">Nucleotide-binding</keyword>
<keyword evidence="8" id="KW-1133">Transmembrane helix</keyword>
<feature type="region of interest" description="C-terminal hotdog fold" evidence="7">
    <location>
        <begin position="754"/>
        <end position="890"/>
    </location>
</feature>
<dbReference type="SMART" id="SM00823">
    <property type="entry name" value="PKS_PP"/>
    <property type="match status" value="1"/>
</dbReference>
<dbReference type="GO" id="GO:0006085">
    <property type="term" value="P:acetyl-CoA biosynthetic process"/>
    <property type="evidence" value="ECO:0007669"/>
    <property type="project" value="TreeGrafter"/>
</dbReference>
<dbReference type="EC" id="6.2.1.1" evidence="1"/>
<dbReference type="InterPro" id="IPR025110">
    <property type="entry name" value="AMP-bd_C"/>
</dbReference>
<dbReference type="GO" id="GO:0031177">
    <property type="term" value="F:phosphopantetheine binding"/>
    <property type="evidence" value="ECO:0007669"/>
    <property type="project" value="InterPro"/>
</dbReference>
<dbReference type="Gene3D" id="1.10.1200.10">
    <property type="entry name" value="ACP-like"/>
    <property type="match status" value="1"/>
</dbReference>
<dbReference type="PROSITE" id="PS50075">
    <property type="entry name" value="CARRIER"/>
    <property type="match status" value="1"/>
</dbReference>
<keyword evidence="4" id="KW-0436">Ligase</keyword>
<gene>
    <name evidence="11" type="ORF">PECAL_6P10110</name>
</gene>
<dbReference type="InterPro" id="IPR042099">
    <property type="entry name" value="ANL_N_sf"/>
</dbReference>
<evidence type="ECO:0000313" key="12">
    <source>
        <dbReference type="Proteomes" id="UP000789595"/>
    </source>
</evidence>
<evidence type="ECO:0000256" key="6">
    <source>
        <dbReference type="ARBA" id="ARBA00022840"/>
    </source>
</evidence>
<evidence type="ECO:0000256" key="7">
    <source>
        <dbReference type="PROSITE-ProRule" id="PRU01363"/>
    </source>
</evidence>
<dbReference type="InterPro" id="IPR000873">
    <property type="entry name" value="AMP-dep_synth/lig_dom"/>
</dbReference>
<evidence type="ECO:0000259" key="10">
    <source>
        <dbReference type="PROSITE" id="PS52019"/>
    </source>
</evidence>
<dbReference type="Gene3D" id="3.10.129.110">
    <property type="entry name" value="Polyketide synthase dehydratase"/>
    <property type="match status" value="1"/>
</dbReference>
<feature type="domain" description="PKS/mFAS DH" evidence="10">
    <location>
        <begin position="581"/>
        <end position="890"/>
    </location>
</feature>
<keyword evidence="3" id="KW-0597">Phosphoprotein</keyword>
<dbReference type="Pfam" id="PF14765">
    <property type="entry name" value="PS-DH"/>
    <property type="match status" value="1"/>
</dbReference>
<keyword evidence="8" id="KW-0472">Membrane</keyword>
<evidence type="ECO:0000256" key="4">
    <source>
        <dbReference type="ARBA" id="ARBA00022598"/>
    </source>
</evidence>
<reference evidence="11" key="1">
    <citation type="submission" date="2021-11" db="EMBL/GenBank/DDBJ databases">
        <authorList>
            <consortium name="Genoscope - CEA"/>
            <person name="William W."/>
        </authorList>
    </citation>
    <scope>NUCLEOTIDE SEQUENCE</scope>
</reference>
<keyword evidence="6" id="KW-0067">ATP-binding</keyword>
<protein>
    <recommendedName>
        <fullName evidence="1">acetate--CoA ligase</fullName>
        <ecNumber evidence="1">6.2.1.1</ecNumber>
    </recommendedName>
</protein>
<name>A0A8J2SXE0_9STRA</name>
<dbReference type="InterPro" id="IPR036736">
    <property type="entry name" value="ACP-like_sf"/>
</dbReference>
<comment type="caution">
    <text evidence="11">The sequence shown here is derived from an EMBL/GenBank/DDBJ whole genome shotgun (WGS) entry which is preliminary data.</text>
</comment>
<dbReference type="PANTHER" id="PTHR24095">
    <property type="entry name" value="ACETYL-COENZYME A SYNTHETASE"/>
    <property type="match status" value="1"/>
</dbReference>
<dbReference type="InterPro" id="IPR020806">
    <property type="entry name" value="PKS_PP-bd"/>
</dbReference>
<dbReference type="Pfam" id="PF13279">
    <property type="entry name" value="4HBT_2"/>
    <property type="match status" value="1"/>
</dbReference>
<sequence>MDSTRAAAELVKVRPEADGCATRESEAYASAIYWADDDGAWCKLGATQWQCLVPGTGGLRAAATARPRAWRPWTRLVDDAEAPYLTWFRGAMTNIALSAVDAPAALEGAAAAYEAVSAEHERDRLTRAELLAAVLACRGALDLTPASRVYLHASTGLEQAVVCHALARAAACYTCTALDATDEALAHRFRELRPDLVVAASDAVTRGEAAAARCARLFGDAGPRFAVRRGDAKAWAARRAPYAPPVAVGDAAALMVVFTSGSTGRPKGLVHGHGGYGACVARTMDYVFAARAGHDRVLTLGTFAWITGQSYMLYGPALAGCASILVEGSLLGGDGLRWARVALMTKATILKCAAAYVRQAMADPERRAALVKLDLPRSSLRMGTFCAEPLSADVQRWAARHVVAPFVNSYWATEHGSIVASRDPSGRSAPDAKCWPVPWVSAAVEGAGLGDFVLTAPYAGLARTVFAAEGYGCSEWRGDVERYAAYFRGGRFVQGDGARAHRDGAFTFHGRRDEVLNVAGVRVGVEELERAAWAAAGGAARDLAVVGGPDAVGGQVPVGWVVLAPGAAAPDLLRRWRESARDAVGGHAEPGAVIAVPALPKTVTGKTQRGLLQASLEGKAALCPARARTAVADAGAYAACHAAAQRWRYSRARLRVPLPPSTWRRLGVDGHDVGGSPVLPAAGWLCLLATAASDAPVGLRRARFLRGVRDAGAPLVLSLDRGRAAVEAGAETCATCLYAGAALVELATCAPTCTYVLDEAGKALHYRRCASIGLRYSAAFECVERVRWFADRSFAVDVRPESVAALMDAPLQAVCALHALRGATFVPVGVERCELLDAARAPAFAVATGRLTAATDAALACDVALRTRDGTLVATLQGARFARVADARPGAGPGGAARPPPTAGAGAGDLRGRILALGAQVAGAPVDGAKSLFDNGLHSLRAVELVGKINRAFGVALDAARLADADFGGLVDAVRAAAATAAAPAAGRFAHVDREALQRIVDARLAGAEAPQAARSLLAEAARGVVYMARRGLFHYLRIQWRDGLFRFLLDAPTAVDLERVVVVPGPRVAFAQTDYNRHFTVREIVRDSERGFYNLVHASGLAHLEHYFRVMFFASRLEARFDAELLEGEAYEMRCRVAEITGPLVDVEVAFHSLRGGRDDDAAAFRVVWRLMLVVDPRRKRMYDFERGELAGGAAAVAPPAVARRASSRGRKFARRGRHVTSASVALVLVLVGAYALVPVGVRLALPLPEMVADALADLSPREAVVAFACLGVWLRTHPGRRPLRSSVDVLLPLG</sequence>
<dbReference type="GO" id="GO:0003987">
    <property type="term" value="F:acetate-CoA ligase activity"/>
    <property type="evidence" value="ECO:0007669"/>
    <property type="project" value="UniProtKB-EC"/>
</dbReference>
<dbReference type="SUPFAM" id="SSF54637">
    <property type="entry name" value="Thioesterase/thiol ester dehydrase-isomerase"/>
    <property type="match status" value="1"/>
</dbReference>
<dbReference type="InterPro" id="IPR042104">
    <property type="entry name" value="PKS_dehydratase_sf"/>
</dbReference>
<feature type="transmembrane region" description="Helical" evidence="8">
    <location>
        <begin position="1220"/>
        <end position="1240"/>
    </location>
</feature>
<dbReference type="GO" id="GO:0044550">
    <property type="term" value="P:secondary metabolite biosynthetic process"/>
    <property type="evidence" value="ECO:0007669"/>
    <property type="project" value="UniProtKB-ARBA"/>
</dbReference>
<dbReference type="InterPro" id="IPR049900">
    <property type="entry name" value="PKS_mFAS_DH"/>
</dbReference>
<evidence type="ECO:0000256" key="2">
    <source>
        <dbReference type="ARBA" id="ARBA00022450"/>
    </source>
</evidence>
<dbReference type="InterPro" id="IPR020845">
    <property type="entry name" value="AMP-binding_CS"/>
</dbReference>
<dbReference type="InterPro" id="IPR009081">
    <property type="entry name" value="PP-bd_ACP"/>
</dbReference>
<dbReference type="InterPro" id="IPR049551">
    <property type="entry name" value="PKS_DH_C"/>
</dbReference>
<dbReference type="InterPro" id="IPR045851">
    <property type="entry name" value="AMP-bd_C_sf"/>
</dbReference>
<dbReference type="PROSITE" id="PS00455">
    <property type="entry name" value="AMP_BINDING"/>
    <property type="match status" value="1"/>
</dbReference>
<dbReference type="InterPro" id="IPR029069">
    <property type="entry name" value="HotDog_dom_sf"/>
</dbReference>
<proteinExistence type="predicted"/>
<dbReference type="Gene3D" id="3.40.50.12780">
    <property type="entry name" value="N-terminal domain of ligase-like"/>
    <property type="match status" value="1"/>
</dbReference>
<comment type="caution">
    <text evidence="7">Lacks conserved residue(s) required for the propagation of feature annotation.</text>
</comment>
<accession>A0A8J2SXE0</accession>
<dbReference type="Pfam" id="PF00501">
    <property type="entry name" value="AMP-binding"/>
    <property type="match status" value="1"/>
</dbReference>
<dbReference type="PANTHER" id="PTHR24095:SF14">
    <property type="entry name" value="ACETYL-COENZYME A SYNTHETASE 1"/>
    <property type="match status" value="1"/>
</dbReference>
<dbReference type="PROSITE" id="PS52019">
    <property type="entry name" value="PKS_MFAS_DH"/>
    <property type="match status" value="1"/>
</dbReference>
<evidence type="ECO:0000256" key="1">
    <source>
        <dbReference type="ARBA" id="ARBA00013275"/>
    </source>
</evidence>
<keyword evidence="8" id="KW-0812">Transmembrane</keyword>
<dbReference type="Pfam" id="PF00550">
    <property type="entry name" value="PP-binding"/>
    <property type="match status" value="1"/>
</dbReference>
<dbReference type="Gene3D" id="3.30.300.30">
    <property type="match status" value="1"/>
</dbReference>
<feature type="region of interest" description="N-terminal hotdog fold" evidence="7">
    <location>
        <begin position="581"/>
        <end position="731"/>
    </location>
</feature>
<evidence type="ECO:0000256" key="8">
    <source>
        <dbReference type="SAM" id="Phobius"/>
    </source>
</evidence>
<dbReference type="SUPFAM" id="SSF56801">
    <property type="entry name" value="Acetyl-CoA synthetase-like"/>
    <property type="match status" value="1"/>
</dbReference>